<organism evidence="1 2">
    <name type="scientific">Escherichia coli</name>
    <dbReference type="NCBI Taxonomy" id="562"/>
    <lineage>
        <taxon>Bacteria</taxon>
        <taxon>Pseudomonadati</taxon>
        <taxon>Pseudomonadota</taxon>
        <taxon>Gammaproteobacteria</taxon>
        <taxon>Enterobacterales</taxon>
        <taxon>Enterobacteriaceae</taxon>
        <taxon>Escherichia</taxon>
    </lineage>
</organism>
<sequence>MKNEVDNVITLVQPKSEEEGLLNVVITDRKSGEQKCCQHIRTTISEVNRTITCNRCGLALDPFELVLDRARNGENIVSEIKSLYAKRDALREAVAKLEREEKNAKARLRAARTAILYAENDLKNIEQEVNR</sequence>
<reference evidence="1 2" key="1">
    <citation type="submission" date="2020-06" db="EMBL/GenBank/DDBJ databases">
        <title>REHAB project genomes.</title>
        <authorList>
            <person name="Shaw L.P."/>
        </authorList>
    </citation>
    <scope>NUCLEOTIDE SEQUENCE [LARGE SCALE GENOMIC DNA]</scope>
    <source>
        <strain evidence="1 2">RHB10-C12</strain>
    </source>
</reference>
<dbReference type="EMBL" id="CP057906">
    <property type="protein sequence ID" value="QMO39742.1"/>
    <property type="molecule type" value="Genomic_DNA"/>
</dbReference>
<name>A0A0B1KIY5_ECOLX</name>
<protein>
    <recommendedName>
        <fullName evidence="3">Bacteriophage protein</fullName>
    </recommendedName>
</protein>
<accession>A0A0B1KIY5</accession>
<evidence type="ECO:0000313" key="2">
    <source>
        <dbReference type="Proteomes" id="UP000514754"/>
    </source>
</evidence>
<gene>
    <name evidence="1" type="ORF">HVW43_05280</name>
</gene>
<proteinExistence type="predicted"/>
<dbReference type="RefSeq" id="WP_000787530.1">
    <property type="nucleotide sequence ID" value="NZ_AP027159.1"/>
</dbReference>
<evidence type="ECO:0000313" key="1">
    <source>
        <dbReference type="EMBL" id="QMO39742.1"/>
    </source>
</evidence>
<evidence type="ECO:0008006" key="3">
    <source>
        <dbReference type="Google" id="ProtNLM"/>
    </source>
</evidence>
<dbReference type="Proteomes" id="UP000514754">
    <property type="component" value="Chromosome"/>
</dbReference>
<dbReference type="AlphaFoldDB" id="A0A0B1KIY5"/>